<organism evidence="3 4">
    <name type="scientific">Adlercreutzia faecimuris</name>
    <dbReference type="NCBI Taxonomy" id="2897341"/>
    <lineage>
        <taxon>Bacteria</taxon>
        <taxon>Bacillati</taxon>
        <taxon>Actinomycetota</taxon>
        <taxon>Coriobacteriia</taxon>
        <taxon>Eggerthellales</taxon>
        <taxon>Eggerthellaceae</taxon>
        <taxon>Adlercreutzia</taxon>
    </lineage>
</organism>
<dbReference type="SMART" id="SM00240">
    <property type="entry name" value="FHA"/>
    <property type="match status" value="1"/>
</dbReference>
<comment type="caution">
    <text evidence="3">The sequence shown here is derived from an EMBL/GenBank/DDBJ whole genome shotgun (WGS) entry which is preliminary data.</text>
</comment>
<dbReference type="RefSeq" id="WP_242164618.1">
    <property type="nucleotide sequence ID" value="NZ_JAJMLW010000002.1"/>
</dbReference>
<dbReference type="InterPro" id="IPR008984">
    <property type="entry name" value="SMAD_FHA_dom_sf"/>
</dbReference>
<dbReference type="InterPro" id="IPR000253">
    <property type="entry name" value="FHA_dom"/>
</dbReference>
<dbReference type="EMBL" id="JAJMLW010000002">
    <property type="protein sequence ID" value="MCI2241912.1"/>
    <property type="molecule type" value="Genomic_DNA"/>
</dbReference>
<reference evidence="3" key="1">
    <citation type="submission" date="2021-11" db="EMBL/GenBank/DDBJ databases">
        <title>A Novel Adlercreutzia Species, isolated from a Allomyrina dichotoma larva feces.</title>
        <authorList>
            <person name="Suh M.K."/>
        </authorList>
    </citation>
    <scope>NUCLEOTIDE SEQUENCE</scope>
    <source>
        <strain evidence="3">JBNU-10</strain>
    </source>
</reference>
<feature type="domain" description="FHA" evidence="2">
    <location>
        <begin position="74"/>
        <end position="123"/>
    </location>
</feature>
<evidence type="ECO:0000313" key="4">
    <source>
        <dbReference type="Proteomes" id="UP001430755"/>
    </source>
</evidence>
<dbReference type="SUPFAM" id="SSF49879">
    <property type="entry name" value="SMAD/FHA domain"/>
    <property type="match status" value="1"/>
</dbReference>
<dbReference type="CDD" id="cd00060">
    <property type="entry name" value="FHA"/>
    <property type="match status" value="1"/>
</dbReference>
<evidence type="ECO:0000256" key="1">
    <source>
        <dbReference type="ARBA" id="ARBA00022553"/>
    </source>
</evidence>
<dbReference type="Gene3D" id="2.60.200.20">
    <property type="match status" value="1"/>
</dbReference>
<evidence type="ECO:0000313" key="3">
    <source>
        <dbReference type="EMBL" id="MCI2241912.1"/>
    </source>
</evidence>
<evidence type="ECO:0000259" key="2">
    <source>
        <dbReference type="PROSITE" id="PS50006"/>
    </source>
</evidence>
<dbReference type="Pfam" id="PF16697">
    <property type="entry name" value="Yop-YscD_cpl"/>
    <property type="match status" value="1"/>
</dbReference>
<dbReference type="PROSITE" id="PS50006">
    <property type="entry name" value="FHA_DOMAIN"/>
    <property type="match status" value="1"/>
</dbReference>
<name>A0ABS9WI07_9ACTN</name>
<gene>
    <name evidence="3" type="ORF">LPT13_06060</name>
</gene>
<sequence length="146" mass="15246">MSETCPVCGAPVTPGASACEACGFKLLGTTERFEPINLADADAPAAAPAPAAATLTVLRGRQAGASYALGDEPVTIGRSPQCTVFLNDMTVSRSHAVVEREGDAYVIRDENSFNGVWINNANVEAKVLAPGDLIQIGSFCLRYDEA</sequence>
<protein>
    <submittedName>
        <fullName evidence="3">FHA domain-containing protein</fullName>
    </submittedName>
</protein>
<keyword evidence="4" id="KW-1185">Reference proteome</keyword>
<dbReference type="InterPro" id="IPR032030">
    <property type="entry name" value="YscD_cytoplasmic_dom"/>
</dbReference>
<keyword evidence="1" id="KW-0597">Phosphoprotein</keyword>
<dbReference type="Proteomes" id="UP001430755">
    <property type="component" value="Unassembled WGS sequence"/>
</dbReference>
<proteinExistence type="predicted"/>
<accession>A0ABS9WI07</accession>